<feature type="domain" description="Helicase C-terminal" evidence="4">
    <location>
        <begin position="1"/>
        <end position="124"/>
    </location>
</feature>
<accession>A0AA38CQ87</accession>
<proteinExistence type="inferred from homology"/>
<sequence length="384" mass="43658">SDTVFVSKSLRDNNIHAKSYHSGLTAKDRTRIQDMFRSNKLRVVVATVAFGMGLDKSDVEAVIHYSLPGSLEHYVQETGRAGRDGRLAYCHLFLEDATYFKIRSLAYSDGADEYAINKFLCELFANKDRHSQVCSLNIATASRNFDLKEEVMDTILSYLEIEDVQYLRMLPQLKATCSLSFHKSSPTLLAEKSMLMDAFLKRIQSKYGRYVFDIPTLANDTGLEVTHVLKELEELQFSGEISYEMKDPAFCYIPLKVPENICSLTKIITSQLAEVEVSKVWKIDAMYNAATNAVKYSKQYDSCGISLQQSYLQRIIEDYFKSENCLDETMSNRIQVDSPFLRADIKVLLQSNTHVNFTPRAVARIMHGLSSPAYPSAIWSKNHF</sequence>
<feature type="non-terminal residue" evidence="5">
    <location>
        <position position="384"/>
    </location>
</feature>
<keyword evidence="6" id="KW-1185">Reference proteome</keyword>
<dbReference type="EMBL" id="JAHRHJ020000009">
    <property type="protein sequence ID" value="KAH9301582.1"/>
    <property type="molecule type" value="Genomic_DNA"/>
</dbReference>
<dbReference type="GO" id="GO:0009378">
    <property type="term" value="F:four-way junction helicase activity"/>
    <property type="evidence" value="ECO:0007669"/>
    <property type="project" value="TreeGrafter"/>
</dbReference>
<evidence type="ECO:0000259" key="4">
    <source>
        <dbReference type="PROSITE" id="PS51194"/>
    </source>
</evidence>
<dbReference type="InterPro" id="IPR001650">
    <property type="entry name" value="Helicase_C-like"/>
</dbReference>
<reference evidence="5 6" key="1">
    <citation type="journal article" date="2021" name="Nat. Plants">
        <title>The Taxus genome provides insights into paclitaxel biosynthesis.</title>
        <authorList>
            <person name="Xiong X."/>
            <person name="Gou J."/>
            <person name="Liao Q."/>
            <person name="Li Y."/>
            <person name="Zhou Q."/>
            <person name="Bi G."/>
            <person name="Li C."/>
            <person name="Du R."/>
            <person name="Wang X."/>
            <person name="Sun T."/>
            <person name="Guo L."/>
            <person name="Liang H."/>
            <person name="Lu P."/>
            <person name="Wu Y."/>
            <person name="Zhang Z."/>
            <person name="Ro D.K."/>
            <person name="Shang Y."/>
            <person name="Huang S."/>
            <person name="Yan J."/>
        </authorList>
    </citation>
    <scope>NUCLEOTIDE SEQUENCE [LARGE SCALE GENOMIC DNA]</scope>
    <source>
        <strain evidence="5">Ta-2019</strain>
    </source>
</reference>
<evidence type="ECO:0000256" key="2">
    <source>
        <dbReference type="ARBA" id="ARBA00034617"/>
    </source>
</evidence>
<dbReference type="PANTHER" id="PTHR13710">
    <property type="entry name" value="DNA HELICASE RECQ FAMILY MEMBER"/>
    <property type="match status" value="1"/>
</dbReference>
<gene>
    <name evidence="5" type="ORF">KI387_013165</name>
</gene>
<dbReference type="GO" id="GO:0005737">
    <property type="term" value="C:cytoplasm"/>
    <property type="evidence" value="ECO:0007669"/>
    <property type="project" value="TreeGrafter"/>
</dbReference>
<dbReference type="Gene3D" id="3.40.50.300">
    <property type="entry name" value="P-loop containing nucleotide triphosphate hydrolases"/>
    <property type="match status" value="1"/>
</dbReference>
<dbReference type="GO" id="GO:0043138">
    <property type="term" value="F:3'-5' DNA helicase activity"/>
    <property type="evidence" value="ECO:0007669"/>
    <property type="project" value="UniProtKB-EC"/>
</dbReference>
<dbReference type="SMART" id="SM00490">
    <property type="entry name" value="HELICc"/>
    <property type="match status" value="1"/>
</dbReference>
<dbReference type="Proteomes" id="UP000824469">
    <property type="component" value="Unassembled WGS sequence"/>
</dbReference>
<protein>
    <recommendedName>
        <fullName evidence="3">DNA 3'-5' helicase</fullName>
        <ecNumber evidence="3">5.6.2.4</ecNumber>
    </recommendedName>
</protein>
<dbReference type="GO" id="GO:0005694">
    <property type="term" value="C:chromosome"/>
    <property type="evidence" value="ECO:0007669"/>
    <property type="project" value="TreeGrafter"/>
</dbReference>
<name>A0AA38CQ87_TAXCH</name>
<dbReference type="AlphaFoldDB" id="A0AA38CQ87"/>
<evidence type="ECO:0000313" key="6">
    <source>
        <dbReference type="Proteomes" id="UP000824469"/>
    </source>
</evidence>
<comment type="caution">
    <text evidence="5">The sequence shown here is derived from an EMBL/GenBank/DDBJ whole genome shotgun (WGS) entry which is preliminary data.</text>
</comment>
<dbReference type="PANTHER" id="PTHR13710:SF108">
    <property type="entry name" value="ATP-DEPENDENT DNA HELICASE Q4"/>
    <property type="match status" value="1"/>
</dbReference>
<comment type="catalytic activity">
    <reaction evidence="2">
        <text>Couples ATP hydrolysis with the unwinding of duplex DNA by translocating in the 3'-5' direction.</text>
        <dbReference type="EC" id="5.6.2.4"/>
    </reaction>
</comment>
<evidence type="ECO:0000256" key="1">
    <source>
        <dbReference type="ARBA" id="ARBA00005446"/>
    </source>
</evidence>
<dbReference type="SUPFAM" id="SSF52540">
    <property type="entry name" value="P-loop containing nucleoside triphosphate hydrolases"/>
    <property type="match status" value="1"/>
</dbReference>
<dbReference type="EC" id="5.6.2.4" evidence="3"/>
<dbReference type="Pfam" id="PF00271">
    <property type="entry name" value="Helicase_C"/>
    <property type="match status" value="1"/>
</dbReference>
<evidence type="ECO:0000256" key="3">
    <source>
        <dbReference type="ARBA" id="ARBA00034808"/>
    </source>
</evidence>
<evidence type="ECO:0000313" key="5">
    <source>
        <dbReference type="EMBL" id="KAH9301582.1"/>
    </source>
</evidence>
<comment type="similarity">
    <text evidence="1">Belongs to the helicase family. RecQ subfamily.</text>
</comment>
<dbReference type="OMA" id="WMCCDEA"/>
<organism evidence="5 6">
    <name type="scientific">Taxus chinensis</name>
    <name type="common">Chinese yew</name>
    <name type="synonym">Taxus wallichiana var. chinensis</name>
    <dbReference type="NCBI Taxonomy" id="29808"/>
    <lineage>
        <taxon>Eukaryota</taxon>
        <taxon>Viridiplantae</taxon>
        <taxon>Streptophyta</taxon>
        <taxon>Embryophyta</taxon>
        <taxon>Tracheophyta</taxon>
        <taxon>Spermatophyta</taxon>
        <taxon>Pinopsida</taxon>
        <taxon>Pinidae</taxon>
        <taxon>Conifers II</taxon>
        <taxon>Cupressales</taxon>
        <taxon>Taxaceae</taxon>
        <taxon>Taxus</taxon>
    </lineage>
</organism>
<dbReference type="InterPro" id="IPR027417">
    <property type="entry name" value="P-loop_NTPase"/>
</dbReference>
<dbReference type="GO" id="GO:0005634">
    <property type="term" value="C:nucleus"/>
    <property type="evidence" value="ECO:0007669"/>
    <property type="project" value="TreeGrafter"/>
</dbReference>
<feature type="non-terminal residue" evidence="5">
    <location>
        <position position="1"/>
    </location>
</feature>
<dbReference type="PROSITE" id="PS51194">
    <property type="entry name" value="HELICASE_CTER"/>
    <property type="match status" value="1"/>
</dbReference>
<dbReference type="GO" id="GO:0000724">
    <property type="term" value="P:double-strand break repair via homologous recombination"/>
    <property type="evidence" value="ECO:0007669"/>
    <property type="project" value="TreeGrafter"/>
</dbReference>